<dbReference type="Gene3D" id="3.40.50.300">
    <property type="entry name" value="P-loop containing nucleotide triphosphate hydrolases"/>
    <property type="match status" value="1"/>
</dbReference>
<evidence type="ECO:0000256" key="2">
    <source>
        <dbReference type="ARBA" id="ARBA00022840"/>
    </source>
</evidence>
<evidence type="ECO:0000313" key="6">
    <source>
        <dbReference type="Proteomes" id="UP000250796"/>
    </source>
</evidence>
<organism evidence="5 6">
    <name type="scientific">Mesotoga infera</name>
    <dbReference type="NCBI Taxonomy" id="1236046"/>
    <lineage>
        <taxon>Bacteria</taxon>
        <taxon>Thermotogati</taxon>
        <taxon>Thermotogota</taxon>
        <taxon>Thermotogae</taxon>
        <taxon>Kosmotogales</taxon>
        <taxon>Kosmotogaceae</taxon>
        <taxon>Mesotoga</taxon>
    </lineage>
</organism>
<accession>A0A7Z7LEU0</accession>
<dbReference type="Proteomes" id="UP000250796">
    <property type="component" value="Chromosome MESINF"/>
</dbReference>
<protein>
    <recommendedName>
        <fullName evidence="4">MCM C-terminal AAA(+) ATPase domain-containing protein</fullName>
    </recommendedName>
</protein>
<keyword evidence="2" id="KW-0067">ATP-binding</keyword>
<reference evidence="5 6" key="1">
    <citation type="submission" date="2017-01" db="EMBL/GenBank/DDBJ databases">
        <authorList>
            <person name="Erauso G."/>
        </authorList>
    </citation>
    <scope>NUCLEOTIDE SEQUENCE [LARGE SCALE GENOMIC DNA]</scope>
    <source>
        <strain evidence="5">MESINF1</strain>
    </source>
</reference>
<dbReference type="Pfam" id="PF13541">
    <property type="entry name" value="ChlI"/>
    <property type="match status" value="1"/>
</dbReference>
<name>A0A7Z7LEU0_9BACT</name>
<dbReference type="InterPro" id="IPR001208">
    <property type="entry name" value="MCM_dom"/>
</dbReference>
<proteinExistence type="predicted"/>
<dbReference type="PANTHER" id="PTHR32039">
    <property type="entry name" value="MAGNESIUM-CHELATASE SUBUNIT CHLI"/>
    <property type="match status" value="1"/>
</dbReference>
<dbReference type="GO" id="GO:0003677">
    <property type="term" value="F:DNA binding"/>
    <property type="evidence" value="ECO:0007669"/>
    <property type="project" value="InterPro"/>
</dbReference>
<dbReference type="RefSeq" id="WP_169699027.1">
    <property type="nucleotide sequence ID" value="NZ_LS974202.1"/>
</dbReference>
<dbReference type="AlphaFoldDB" id="A0A7Z7LEU0"/>
<dbReference type="InterPro" id="IPR004482">
    <property type="entry name" value="Mg_chelat-rel"/>
</dbReference>
<dbReference type="InterPro" id="IPR027417">
    <property type="entry name" value="P-loop_NTPase"/>
</dbReference>
<dbReference type="GO" id="GO:0005524">
    <property type="term" value="F:ATP binding"/>
    <property type="evidence" value="ECO:0007669"/>
    <property type="project" value="UniProtKB-KW"/>
</dbReference>
<dbReference type="InterPro" id="IPR045006">
    <property type="entry name" value="CHLI-like"/>
</dbReference>
<evidence type="ECO:0000313" key="5">
    <source>
        <dbReference type="EMBL" id="SSC12788.1"/>
    </source>
</evidence>
<dbReference type="Pfam" id="PF01078">
    <property type="entry name" value="Mg_chelatase"/>
    <property type="match status" value="1"/>
</dbReference>
<gene>
    <name evidence="5" type="ORF">MESINF_1344</name>
</gene>
<evidence type="ECO:0000256" key="1">
    <source>
        <dbReference type="ARBA" id="ARBA00022741"/>
    </source>
</evidence>
<evidence type="ECO:0000259" key="4">
    <source>
        <dbReference type="PROSITE" id="PS50051"/>
    </source>
</evidence>
<dbReference type="SUPFAM" id="SSF52540">
    <property type="entry name" value="P-loop containing nucleoside triphosphate hydrolases"/>
    <property type="match status" value="1"/>
</dbReference>
<dbReference type="InterPro" id="IPR014721">
    <property type="entry name" value="Ribsml_uS5_D2-typ_fold_subgr"/>
</dbReference>
<evidence type="ECO:0000256" key="3">
    <source>
        <dbReference type="SAM" id="MobiDB-lite"/>
    </source>
</evidence>
<dbReference type="SUPFAM" id="SSF54211">
    <property type="entry name" value="Ribosomal protein S5 domain 2-like"/>
    <property type="match status" value="1"/>
</dbReference>
<dbReference type="NCBIfam" id="TIGR00368">
    <property type="entry name" value="YifB family Mg chelatase-like AAA ATPase"/>
    <property type="match status" value="1"/>
</dbReference>
<dbReference type="KEGG" id="minf:MESINF_1344"/>
<feature type="region of interest" description="Disordered" evidence="3">
    <location>
        <begin position="270"/>
        <end position="289"/>
    </location>
</feature>
<dbReference type="PROSITE" id="PS50051">
    <property type="entry name" value="MCM_2"/>
    <property type="match status" value="1"/>
</dbReference>
<keyword evidence="6" id="KW-1185">Reference proteome</keyword>
<keyword evidence="1" id="KW-0547">Nucleotide-binding</keyword>
<dbReference type="Gene3D" id="3.30.230.10">
    <property type="match status" value="1"/>
</dbReference>
<dbReference type="InterPro" id="IPR020568">
    <property type="entry name" value="Ribosomal_Su5_D2-typ_SF"/>
</dbReference>
<feature type="domain" description="MCM C-terminal AAA(+) ATPase" evidence="4">
    <location>
        <begin position="292"/>
        <end position="388"/>
    </location>
</feature>
<dbReference type="InterPro" id="IPR000523">
    <property type="entry name" value="Mg_chelatse_chII-like_cat_dom"/>
</dbReference>
<dbReference type="PANTHER" id="PTHR32039:SF7">
    <property type="entry name" value="COMPETENCE PROTEIN COMM"/>
    <property type="match status" value="1"/>
</dbReference>
<dbReference type="Pfam" id="PF13335">
    <property type="entry name" value="Mg_chelatase_C"/>
    <property type="match status" value="1"/>
</dbReference>
<dbReference type="InterPro" id="IPR025158">
    <property type="entry name" value="Mg_chelat-rel_C"/>
</dbReference>
<sequence>MRYSRVRTITTMGLKVMDVLVELDIDSRSLVQDMDIVGLGDTVVKESKKRVKSAVKNSGIELPNGRITVNLAPSDVKKEGSYLDLPIAVGLLKATAQIKTDLSDFIFFGELGLDGSLRKVRGVLPILLSLSRKANGTKVVLPAPNKTEASIVDKLTIYTIDNLNELIGFLNGQIRKEPIKYEKPELRNLDTPDMSEIKGQEFAKRAAEVAAAGGHNLLLRGSPGCGKTMLARRIPSILPPLTMDEAIETTMIYSVSGLLGDRGLIKERPFRSPHHTASTTSIVGGGNDARPGEISLSHNGVLFMDEFPEFRRDVIEALRQPLEDGVITVARAKLTVTYPARFMMVAAQNPCPCGWYGDKTRECTCSWYEIQRYNRKISGPMEDRIDIFVDMPRLDFDKYMETSTAESSASVRERVVRARSRQLERYRGMNLFSNSQLGHSLLKEYVNLDTTSRSLLSGAVDKMKLTARAIDRVLKVALTIADLEESKVLARHIAEAIQYRKKT</sequence>
<dbReference type="EMBL" id="LS974202">
    <property type="protein sequence ID" value="SSC12788.1"/>
    <property type="molecule type" value="Genomic_DNA"/>
</dbReference>